<feature type="compositionally biased region" description="Basic and acidic residues" evidence="1">
    <location>
        <begin position="43"/>
        <end position="53"/>
    </location>
</feature>
<accession>A0A438JYH0</accession>
<sequence>MKTIMARSNSQDFSSKRHFHWTRKVSNEDDETPTFKSSSNTSEDDKKENEKGVVQEPSVAAPAPAPAPAQAPAQTPTPKKKLQAVAVSRLRSVLTIFGRNRSQLPHGLGPEWSVLFSGTDVGTYILPSKRIPLPNQPS</sequence>
<name>A0A438JYH0_VITVI</name>
<proteinExistence type="predicted"/>
<gene>
    <name evidence="2" type="ORF">CK203_011355</name>
</gene>
<evidence type="ECO:0000313" key="3">
    <source>
        <dbReference type="Proteomes" id="UP000288805"/>
    </source>
</evidence>
<protein>
    <submittedName>
        <fullName evidence="2">Uncharacterized protein</fullName>
    </submittedName>
</protein>
<dbReference type="AlphaFoldDB" id="A0A438JYH0"/>
<feature type="compositionally biased region" description="Polar residues" evidence="1">
    <location>
        <begin position="1"/>
        <end position="13"/>
    </location>
</feature>
<reference evidence="2 3" key="1">
    <citation type="journal article" date="2018" name="PLoS Genet.">
        <title>Population sequencing reveals clonal diversity and ancestral inbreeding in the grapevine cultivar Chardonnay.</title>
        <authorList>
            <person name="Roach M.J."/>
            <person name="Johnson D.L."/>
            <person name="Bohlmann J."/>
            <person name="van Vuuren H.J."/>
            <person name="Jones S.J."/>
            <person name="Pretorius I.S."/>
            <person name="Schmidt S.A."/>
            <person name="Borneman A.R."/>
        </authorList>
    </citation>
    <scope>NUCLEOTIDE SEQUENCE [LARGE SCALE GENOMIC DNA]</scope>
    <source>
        <strain evidence="3">cv. Chardonnay</strain>
        <tissue evidence="2">Leaf</tissue>
    </source>
</reference>
<dbReference type="EMBL" id="QGNW01000022">
    <property type="protein sequence ID" value="RVX14002.1"/>
    <property type="molecule type" value="Genomic_DNA"/>
</dbReference>
<feature type="region of interest" description="Disordered" evidence="1">
    <location>
        <begin position="1"/>
        <end position="82"/>
    </location>
</feature>
<evidence type="ECO:0000313" key="2">
    <source>
        <dbReference type="EMBL" id="RVX14002.1"/>
    </source>
</evidence>
<comment type="caution">
    <text evidence="2">The sequence shown here is derived from an EMBL/GenBank/DDBJ whole genome shotgun (WGS) entry which is preliminary data.</text>
</comment>
<organism evidence="2 3">
    <name type="scientific">Vitis vinifera</name>
    <name type="common">Grape</name>
    <dbReference type="NCBI Taxonomy" id="29760"/>
    <lineage>
        <taxon>Eukaryota</taxon>
        <taxon>Viridiplantae</taxon>
        <taxon>Streptophyta</taxon>
        <taxon>Embryophyta</taxon>
        <taxon>Tracheophyta</taxon>
        <taxon>Spermatophyta</taxon>
        <taxon>Magnoliopsida</taxon>
        <taxon>eudicotyledons</taxon>
        <taxon>Gunneridae</taxon>
        <taxon>Pentapetalae</taxon>
        <taxon>rosids</taxon>
        <taxon>Vitales</taxon>
        <taxon>Vitaceae</taxon>
        <taxon>Viteae</taxon>
        <taxon>Vitis</taxon>
    </lineage>
</organism>
<evidence type="ECO:0000256" key="1">
    <source>
        <dbReference type="SAM" id="MobiDB-lite"/>
    </source>
</evidence>
<dbReference type="Proteomes" id="UP000288805">
    <property type="component" value="Unassembled WGS sequence"/>
</dbReference>